<organism evidence="4 5">
    <name type="scientific">Terricaulis silvestris</name>
    <dbReference type="NCBI Taxonomy" id="2686094"/>
    <lineage>
        <taxon>Bacteria</taxon>
        <taxon>Pseudomonadati</taxon>
        <taxon>Pseudomonadota</taxon>
        <taxon>Alphaproteobacteria</taxon>
        <taxon>Caulobacterales</taxon>
        <taxon>Caulobacteraceae</taxon>
        <taxon>Terricaulis</taxon>
    </lineage>
</organism>
<dbReference type="AlphaFoldDB" id="A0A6I6MRC3"/>
<dbReference type="Proteomes" id="UP000431269">
    <property type="component" value="Chromosome"/>
</dbReference>
<dbReference type="SUPFAM" id="SSF111384">
    <property type="entry name" value="OmpH-like"/>
    <property type="match status" value="1"/>
</dbReference>
<accession>A0A6I6MRC3</accession>
<dbReference type="GO" id="GO:0050821">
    <property type="term" value="P:protein stabilization"/>
    <property type="evidence" value="ECO:0007669"/>
    <property type="project" value="TreeGrafter"/>
</dbReference>
<dbReference type="SMART" id="SM00935">
    <property type="entry name" value="OmpH"/>
    <property type="match status" value="1"/>
</dbReference>
<evidence type="ECO:0000313" key="5">
    <source>
        <dbReference type="Proteomes" id="UP000431269"/>
    </source>
</evidence>
<dbReference type="EMBL" id="CP047045">
    <property type="protein sequence ID" value="QGZ95204.1"/>
    <property type="molecule type" value="Genomic_DNA"/>
</dbReference>
<dbReference type="PANTHER" id="PTHR35089:SF1">
    <property type="entry name" value="CHAPERONE PROTEIN SKP"/>
    <property type="match status" value="1"/>
</dbReference>
<dbReference type="Pfam" id="PF03938">
    <property type="entry name" value="OmpH"/>
    <property type="match status" value="1"/>
</dbReference>
<dbReference type="InterPro" id="IPR024930">
    <property type="entry name" value="Skp_dom_sf"/>
</dbReference>
<dbReference type="PANTHER" id="PTHR35089">
    <property type="entry name" value="CHAPERONE PROTEIN SKP"/>
    <property type="match status" value="1"/>
</dbReference>
<feature type="signal peptide" evidence="3">
    <location>
        <begin position="1"/>
        <end position="25"/>
    </location>
</feature>
<reference evidence="5" key="1">
    <citation type="submission" date="2019-12" db="EMBL/GenBank/DDBJ databases">
        <title>Complete genome of Terracaulis silvestris 0127_4.</title>
        <authorList>
            <person name="Vieira S."/>
            <person name="Riedel T."/>
            <person name="Sproer C."/>
            <person name="Pascual J."/>
            <person name="Boedeker C."/>
            <person name="Overmann J."/>
        </authorList>
    </citation>
    <scope>NUCLEOTIDE SEQUENCE [LARGE SCALE GENOMIC DNA]</scope>
    <source>
        <strain evidence="5">0127_4</strain>
    </source>
</reference>
<dbReference type="InterPro" id="IPR005632">
    <property type="entry name" value="Chaperone_Skp"/>
</dbReference>
<evidence type="ECO:0000313" key="4">
    <source>
        <dbReference type="EMBL" id="QGZ95204.1"/>
    </source>
</evidence>
<protein>
    <submittedName>
        <fullName evidence="4">Outer membrane protein</fullName>
    </submittedName>
</protein>
<evidence type="ECO:0000256" key="1">
    <source>
        <dbReference type="ARBA" id="ARBA00009091"/>
    </source>
</evidence>
<dbReference type="GO" id="GO:0005829">
    <property type="term" value="C:cytosol"/>
    <property type="evidence" value="ECO:0007669"/>
    <property type="project" value="TreeGrafter"/>
</dbReference>
<dbReference type="GO" id="GO:0051082">
    <property type="term" value="F:unfolded protein binding"/>
    <property type="evidence" value="ECO:0007669"/>
    <property type="project" value="InterPro"/>
</dbReference>
<feature type="chain" id="PRO_5026068127" evidence="3">
    <location>
        <begin position="26"/>
        <end position="209"/>
    </location>
</feature>
<sequence>MRVMSAMCAVAAIAAAIALTPDASAQRRGNQTSSVIVVNFNRVVSDSAMGRDMAAKLGQVRSQIQTEAQSLAPEAQSIEQERSSLATATRNMTADQIRNNSSINSRVEAFNTRAEQFQRRQQGLQGDYQCSEALAGLELRNALQPIVRGVMQSRGASVVIDSGTTQSFDPAVDVTDTVLQQLDAANRASTAARHAISECAAMQQGAAGQ</sequence>
<dbReference type="Gene3D" id="3.30.910.20">
    <property type="entry name" value="Skp domain"/>
    <property type="match status" value="1"/>
</dbReference>
<keyword evidence="5" id="KW-1185">Reference proteome</keyword>
<dbReference type="RefSeq" id="WP_158766086.1">
    <property type="nucleotide sequence ID" value="NZ_CP047045.1"/>
</dbReference>
<gene>
    <name evidence="4" type="ORF">DSM104635_02048</name>
</gene>
<name>A0A6I6MRC3_9CAUL</name>
<keyword evidence="2 3" id="KW-0732">Signal</keyword>
<evidence type="ECO:0000256" key="2">
    <source>
        <dbReference type="ARBA" id="ARBA00022729"/>
    </source>
</evidence>
<comment type="similarity">
    <text evidence="1">Belongs to the Skp family.</text>
</comment>
<proteinExistence type="inferred from homology"/>
<evidence type="ECO:0000256" key="3">
    <source>
        <dbReference type="SAM" id="SignalP"/>
    </source>
</evidence>
<dbReference type="KEGG" id="tsv:DSM104635_02048"/>